<keyword evidence="9 13" id="KW-0460">Magnesium</keyword>
<name>A0ABD2QDW9_9PLAT</name>
<evidence type="ECO:0000256" key="9">
    <source>
        <dbReference type="ARBA" id="ARBA00022842"/>
    </source>
</evidence>
<keyword evidence="8 13" id="KW-0378">Hydrolase</keyword>
<dbReference type="SUPFAM" id="SSF52980">
    <property type="entry name" value="Restriction endonuclease-like"/>
    <property type="match status" value="1"/>
</dbReference>
<evidence type="ECO:0000256" key="12">
    <source>
        <dbReference type="ARBA" id="ARBA00023242"/>
    </source>
</evidence>
<dbReference type="SMART" id="SM00891">
    <property type="entry name" value="ERCC4"/>
    <property type="match status" value="1"/>
</dbReference>
<dbReference type="Gene3D" id="1.10.150.670">
    <property type="entry name" value="Crossover junction endonuclease EME1, DNA-binding domain"/>
    <property type="match status" value="1"/>
</dbReference>
<dbReference type="GO" id="GO:0003677">
    <property type="term" value="F:DNA binding"/>
    <property type="evidence" value="ECO:0007669"/>
    <property type="project" value="UniProtKB-UniRule"/>
</dbReference>
<reference evidence="15 16" key="1">
    <citation type="submission" date="2024-11" db="EMBL/GenBank/DDBJ databases">
        <title>Adaptive evolution of stress response genes in parasites aligns with host niche diversity.</title>
        <authorList>
            <person name="Hahn C."/>
            <person name="Resl P."/>
        </authorList>
    </citation>
    <scope>NUCLEOTIDE SEQUENCE [LARGE SCALE GENOMIC DNA]</scope>
    <source>
        <strain evidence="15">EGGRZ-B1_66</strain>
        <tissue evidence="15">Body</tissue>
    </source>
</reference>
<comment type="subunit">
    <text evidence="13">Interacts with EME1.</text>
</comment>
<comment type="similarity">
    <text evidence="3 13">Belongs to the XPF family.</text>
</comment>
<dbReference type="GO" id="GO:0000727">
    <property type="term" value="P:double-strand break repair via break-induced replication"/>
    <property type="evidence" value="ECO:0007669"/>
    <property type="project" value="UniProtKB-UniRule"/>
</dbReference>
<evidence type="ECO:0000256" key="3">
    <source>
        <dbReference type="ARBA" id="ARBA00010015"/>
    </source>
</evidence>
<dbReference type="PANTHER" id="PTHR13451">
    <property type="entry name" value="CLASS II CROSSOVER JUNCTION ENDONUCLEASE MUS81"/>
    <property type="match status" value="1"/>
</dbReference>
<dbReference type="GO" id="GO:0048476">
    <property type="term" value="C:Holliday junction resolvase complex"/>
    <property type="evidence" value="ECO:0007669"/>
    <property type="project" value="UniProtKB-UniRule"/>
</dbReference>
<comment type="function">
    <text evidence="13">Interacts with EME1 to form a DNA structure-specific endonuclease with substrate preference for branched DNA structures with a 5'-end at the branch nick. Typical substrates include 3'-flap structures, D-loops, replication forks and nicked Holliday junctions. May be required in mitosis for the processing of stalled or collapsed replication fork intermediates. May be required in meiosis for the repair of meiosis-specific double strand breaks subsequent to single-end invasion (SEI).</text>
</comment>
<dbReference type="GO" id="GO:0008821">
    <property type="term" value="F:crossover junction DNA endonuclease activity"/>
    <property type="evidence" value="ECO:0007669"/>
    <property type="project" value="UniProtKB-UniRule"/>
</dbReference>
<evidence type="ECO:0000256" key="8">
    <source>
        <dbReference type="ARBA" id="ARBA00022801"/>
    </source>
</evidence>
<keyword evidence="7 13" id="KW-0227">DNA damage</keyword>
<keyword evidence="10 13" id="KW-0233">DNA recombination</keyword>
<evidence type="ECO:0000256" key="11">
    <source>
        <dbReference type="ARBA" id="ARBA00023204"/>
    </source>
</evidence>
<dbReference type="InterPro" id="IPR006166">
    <property type="entry name" value="ERCC4_domain"/>
</dbReference>
<proteinExistence type="inferred from homology"/>
<dbReference type="Gene3D" id="3.40.50.10130">
    <property type="match status" value="1"/>
</dbReference>
<evidence type="ECO:0000256" key="1">
    <source>
        <dbReference type="ARBA" id="ARBA00001946"/>
    </source>
</evidence>
<dbReference type="Pfam" id="PF02732">
    <property type="entry name" value="ERCC4"/>
    <property type="match status" value="1"/>
</dbReference>
<keyword evidence="5 13" id="KW-0479">Metal-binding</keyword>
<organism evidence="15 16">
    <name type="scientific">Cichlidogyrus casuarinus</name>
    <dbReference type="NCBI Taxonomy" id="1844966"/>
    <lineage>
        <taxon>Eukaryota</taxon>
        <taxon>Metazoa</taxon>
        <taxon>Spiralia</taxon>
        <taxon>Lophotrochozoa</taxon>
        <taxon>Platyhelminthes</taxon>
        <taxon>Monogenea</taxon>
        <taxon>Monopisthocotylea</taxon>
        <taxon>Dactylogyridea</taxon>
        <taxon>Ancyrocephalidae</taxon>
        <taxon>Cichlidogyrus</taxon>
    </lineage>
</organism>
<evidence type="ECO:0000256" key="4">
    <source>
        <dbReference type="ARBA" id="ARBA00022722"/>
    </source>
</evidence>
<dbReference type="CDD" id="cd20074">
    <property type="entry name" value="XPF_nuclease_Mus81"/>
    <property type="match status" value="1"/>
</dbReference>
<evidence type="ECO:0000313" key="16">
    <source>
        <dbReference type="Proteomes" id="UP001626550"/>
    </source>
</evidence>
<dbReference type="InterPro" id="IPR047416">
    <property type="entry name" value="XPF_nuclease_Mus81"/>
</dbReference>
<evidence type="ECO:0000313" key="15">
    <source>
        <dbReference type="EMBL" id="KAL3317593.1"/>
    </source>
</evidence>
<keyword evidence="12 13" id="KW-0539">Nucleus</keyword>
<dbReference type="GO" id="GO:0006308">
    <property type="term" value="P:DNA catabolic process"/>
    <property type="evidence" value="ECO:0007669"/>
    <property type="project" value="UniProtKB-UniRule"/>
</dbReference>
<evidence type="ECO:0000256" key="13">
    <source>
        <dbReference type="RuleBase" id="RU369042"/>
    </source>
</evidence>
<dbReference type="AlphaFoldDB" id="A0ABD2QDW9"/>
<evidence type="ECO:0000256" key="6">
    <source>
        <dbReference type="ARBA" id="ARBA00022759"/>
    </source>
</evidence>
<dbReference type="GO" id="GO:0046872">
    <property type="term" value="F:metal ion binding"/>
    <property type="evidence" value="ECO:0007669"/>
    <property type="project" value="UniProtKB-UniRule"/>
</dbReference>
<evidence type="ECO:0000256" key="5">
    <source>
        <dbReference type="ARBA" id="ARBA00022723"/>
    </source>
</evidence>
<comment type="caution">
    <text evidence="15">The sequence shown here is derived from an EMBL/GenBank/DDBJ whole genome shotgun (WGS) entry which is preliminary data.</text>
</comment>
<feature type="domain" description="ERCC4" evidence="14">
    <location>
        <begin position="241"/>
        <end position="342"/>
    </location>
</feature>
<dbReference type="InterPro" id="IPR033309">
    <property type="entry name" value="Mus81"/>
</dbReference>
<keyword evidence="16" id="KW-1185">Reference proteome</keyword>
<dbReference type="PANTHER" id="PTHR13451:SF0">
    <property type="entry name" value="CROSSOVER JUNCTION ENDONUCLEASE MUS81"/>
    <property type="match status" value="1"/>
</dbReference>
<gene>
    <name evidence="15" type="primary">MUS81</name>
    <name evidence="15" type="ORF">Ciccas_003749</name>
</gene>
<comment type="subcellular location">
    <subcellularLocation>
        <location evidence="2 13">Nucleus</location>
    </subcellularLocation>
</comment>
<protein>
    <recommendedName>
        <fullName evidence="13">Crossover junction endonuclease MUS81</fullName>
        <ecNumber evidence="13">3.1.22.-</ecNumber>
    </recommendedName>
</protein>
<comment type="cofactor">
    <cofactor evidence="1 13">
        <name>Mg(2+)</name>
        <dbReference type="ChEBI" id="CHEBI:18420"/>
    </cofactor>
</comment>
<accession>A0ABD2QDW9</accession>
<dbReference type="InterPro" id="IPR042530">
    <property type="entry name" value="EME1/EME2_C"/>
</dbReference>
<keyword evidence="6 13" id="KW-0255">Endonuclease</keyword>
<dbReference type="GO" id="GO:0005634">
    <property type="term" value="C:nucleus"/>
    <property type="evidence" value="ECO:0007669"/>
    <property type="project" value="UniProtKB-SubCell"/>
</dbReference>
<keyword evidence="4 13" id="KW-0540">Nuclease</keyword>
<evidence type="ECO:0000256" key="7">
    <source>
        <dbReference type="ARBA" id="ARBA00022763"/>
    </source>
</evidence>
<evidence type="ECO:0000256" key="2">
    <source>
        <dbReference type="ARBA" id="ARBA00004123"/>
    </source>
</evidence>
<sequence>MKSADECQSLSGFGQKITSYMNSQLRKFAEENGYTLEEALQRGNSLYEGETTNLKLNKFNFKRKLPNNSERLKSDQSTKKAKLSDVKPVDESSFSKFNIEFSYVDIEGNSVCSREEAHKKDSEYRIKCIYNDLTSIEEGYRLDWAATIPAPHVYAYIDENLAPAISSSHSRETKNATELTRPKLELTSPASSSAESAVSKVIKLNPKSMQEPTITLTSKAIVLNRKSAPTYEIKGGCYEIVLLLDSRENFGMGHLKQILLPTLKSRNINCQVRTLTVGDFAWLVKGVSSDGQVHEAILDCIIERKKADDLSQSLLSGRLEEQKSRMLTTGFRNRFLLFEKCPKYKNLKIGTATLFQSLINSQLLDGFRVMTSDGAQHTIEILIEIHKNLCKNSHRDLLIFKKTPEAEDYNRQTNNWTALDEVEYSKVSAKNSHTQVYELFAKHLLQITGVSGPAVETILNFYTTPKSLIEAFTNNFKTENQCDLTCQLKLAKKSIPKNLVNLIDHVYTTTI</sequence>
<evidence type="ECO:0000256" key="10">
    <source>
        <dbReference type="ARBA" id="ARBA00023172"/>
    </source>
</evidence>
<evidence type="ECO:0000259" key="14">
    <source>
        <dbReference type="SMART" id="SM00891"/>
    </source>
</evidence>
<dbReference type="EC" id="3.1.22.-" evidence="13"/>
<dbReference type="InterPro" id="IPR011335">
    <property type="entry name" value="Restrct_endonuc-II-like"/>
</dbReference>
<dbReference type="EMBL" id="JBJKFK010000358">
    <property type="protein sequence ID" value="KAL3317593.1"/>
    <property type="molecule type" value="Genomic_DNA"/>
</dbReference>
<dbReference type="Proteomes" id="UP001626550">
    <property type="component" value="Unassembled WGS sequence"/>
</dbReference>
<keyword evidence="11 13" id="KW-0234">DNA repair</keyword>